<dbReference type="InterPro" id="IPR005182">
    <property type="entry name" value="YdbS-like_PH"/>
</dbReference>
<keyword evidence="4" id="KW-1185">Reference proteome</keyword>
<evidence type="ECO:0000256" key="1">
    <source>
        <dbReference type="SAM" id="Phobius"/>
    </source>
</evidence>
<feature type="transmembrane region" description="Helical" evidence="1">
    <location>
        <begin position="35"/>
        <end position="57"/>
    </location>
</feature>
<dbReference type="PANTHER" id="PTHR34473">
    <property type="entry name" value="UPF0699 TRANSMEMBRANE PROTEIN YDBS"/>
    <property type="match status" value="1"/>
</dbReference>
<evidence type="ECO:0000313" key="3">
    <source>
        <dbReference type="EMBL" id="MEI4801587.1"/>
    </source>
</evidence>
<dbReference type="PANTHER" id="PTHR34473:SF2">
    <property type="entry name" value="UPF0699 TRANSMEMBRANE PROTEIN YDBT"/>
    <property type="match status" value="1"/>
</dbReference>
<feature type="transmembrane region" description="Helical" evidence="1">
    <location>
        <begin position="349"/>
        <end position="368"/>
    </location>
</feature>
<dbReference type="Pfam" id="PF03703">
    <property type="entry name" value="bPH_2"/>
    <property type="match status" value="3"/>
</dbReference>
<dbReference type="RefSeq" id="WP_336472252.1">
    <property type="nucleotide sequence ID" value="NZ_JBAWSX010000004.1"/>
</dbReference>
<dbReference type="InterPro" id="IPR014529">
    <property type="entry name" value="UCP026631"/>
</dbReference>
<dbReference type="EMBL" id="JBAWSX010000004">
    <property type="protein sequence ID" value="MEI4801587.1"/>
    <property type="molecule type" value="Genomic_DNA"/>
</dbReference>
<organism evidence="3 4">
    <name type="scientific">Bacillus bruguierae</name>
    <dbReference type="NCBI Taxonomy" id="3127667"/>
    <lineage>
        <taxon>Bacteria</taxon>
        <taxon>Bacillati</taxon>
        <taxon>Bacillota</taxon>
        <taxon>Bacilli</taxon>
        <taxon>Bacillales</taxon>
        <taxon>Bacillaceae</taxon>
        <taxon>Bacillus</taxon>
    </lineage>
</organism>
<name>A0ABU8FFX7_9BACI</name>
<gene>
    <name evidence="3" type="ORF">WAZ07_09640</name>
</gene>
<feature type="domain" description="YdbS-like PH" evidence="2">
    <location>
        <begin position="246"/>
        <end position="301"/>
    </location>
</feature>
<evidence type="ECO:0000313" key="4">
    <source>
        <dbReference type="Proteomes" id="UP001372526"/>
    </source>
</evidence>
<proteinExistence type="predicted"/>
<feature type="transmembrane region" description="Helical" evidence="1">
    <location>
        <begin position="221"/>
        <end position="242"/>
    </location>
</feature>
<keyword evidence="1" id="KW-0472">Membrane</keyword>
<keyword evidence="1" id="KW-0812">Transmembrane</keyword>
<feature type="transmembrane region" description="Helical" evidence="1">
    <location>
        <begin position="374"/>
        <end position="391"/>
    </location>
</feature>
<dbReference type="PIRSF" id="PIRSF026631">
    <property type="entry name" value="UCP026631"/>
    <property type="match status" value="1"/>
</dbReference>
<protein>
    <submittedName>
        <fullName evidence="3">PH domain-containing protein</fullName>
    </submittedName>
</protein>
<reference evidence="3 4" key="1">
    <citation type="submission" date="2024-01" db="EMBL/GenBank/DDBJ databases">
        <title>Seven novel Bacillus-like species.</title>
        <authorList>
            <person name="Liu G."/>
        </authorList>
    </citation>
    <scope>NUCLEOTIDE SEQUENCE [LARGE SCALE GENOMIC DNA]</scope>
    <source>
        <strain evidence="3 4">FJAT-51639</strain>
    </source>
</reference>
<comment type="caution">
    <text evidence="3">The sequence shown here is derived from an EMBL/GenBank/DDBJ whole genome shotgun (WGS) entry which is preliminary data.</text>
</comment>
<sequence length="480" mass="55579">MYKRQHPITILFEIKLRDLAPIAIFLISAKGKFPFWYLVPIGFFALAVISTFVSWYYKTYWVENNILHIKQGMFTKKESYLNKDRVQTINTSSNILYQILGLTKLKIETAGGADEAEVQLVGITREEAASLIAMLNTNSDVKDAPELEVTTIEKKEHNTVAYTLTWKEILLASITSGKFGLLFSILFILADKIREIMPNDIVKKIEHYVETYVSESDIAGWVYMLVALFLLSWIVSTIQYALQHANFTISRKGNEIRISQGLLERKELVLKTHRIHGIKIKEGILRKPFGYCSVHVEAIQKFEEGQTDVTIHPLMKKKKVLEMLQYLQMPYDIKNDMTGLPKTAMRRHMLDNFVFACIVAVPIIGASIYFHKHFLFALLLPLFIVSIWLGYAQYKAGGYRIDDDQLTMSYRRIAKHTVFVKRRHIQSLKKSQSYFQKKDALCTYHFHNASAGHTLEHVRMEDAEKMQDWYKKSNKKITLM</sequence>
<keyword evidence="1" id="KW-1133">Transmembrane helix</keyword>
<feature type="transmembrane region" description="Helical" evidence="1">
    <location>
        <begin position="169"/>
        <end position="190"/>
    </location>
</feature>
<feature type="domain" description="YdbS-like PH" evidence="2">
    <location>
        <begin position="395"/>
        <end position="470"/>
    </location>
</feature>
<feature type="domain" description="YdbS-like PH" evidence="2">
    <location>
        <begin position="55"/>
        <end position="131"/>
    </location>
</feature>
<dbReference type="Proteomes" id="UP001372526">
    <property type="component" value="Unassembled WGS sequence"/>
</dbReference>
<evidence type="ECO:0000259" key="2">
    <source>
        <dbReference type="Pfam" id="PF03703"/>
    </source>
</evidence>
<accession>A0ABU8FFX7</accession>